<dbReference type="Pfam" id="PF00989">
    <property type="entry name" value="PAS"/>
    <property type="match status" value="1"/>
</dbReference>
<keyword evidence="8" id="KW-0067">ATP-binding</keyword>
<dbReference type="InterPro" id="IPR000700">
    <property type="entry name" value="PAS-assoc_C"/>
</dbReference>
<keyword evidence="10 12" id="KW-0472">Membrane</keyword>
<dbReference type="SUPFAM" id="SSF55785">
    <property type="entry name" value="PYP-like sensor domain (PAS domain)"/>
    <property type="match status" value="1"/>
</dbReference>
<dbReference type="PROSITE" id="PS50112">
    <property type="entry name" value="PAS"/>
    <property type="match status" value="1"/>
</dbReference>
<dbReference type="InterPro" id="IPR036890">
    <property type="entry name" value="HATPase_C_sf"/>
</dbReference>
<proteinExistence type="predicted"/>
<dbReference type="InterPro" id="IPR005467">
    <property type="entry name" value="His_kinase_dom"/>
</dbReference>
<dbReference type="InterPro" id="IPR013767">
    <property type="entry name" value="PAS_fold"/>
</dbReference>
<comment type="caution">
    <text evidence="17">The sequence shown here is derived from an EMBL/GenBank/DDBJ whole genome shotgun (WGS) entry which is preliminary data.</text>
</comment>
<comment type="catalytic activity">
    <reaction evidence="1">
        <text>ATP + protein L-histidine = ADP + protein N-phospho-L-histidine.</text>
        <dbReference type="EC" id="2.7.13.3"/>
    </reaction>
</comment>
<dbReference type="PRINTS" id="PR00344">
    <property type="entry name" value="BCTRLSENSOR"/>
</dbReference>
<dbReference type="InterPro" id="IPR003661">
    <property type="entry name" value="HisK_dim/P_dom"/>
</dbReference>
<dbReference type="InterPro" id="IPR000014">
    <property type="entry name" value="PAS"/>
</dbReference>
<evidence type="ECO:0000259" key="16">
    <source>
        <dbReference type="PROSITE" id="PS50113"/>
    </source>
</evidence>
<dbReference type="AlphaFoldDB" id="A0A7C1VWT8"/>
<dbReference type="GO" id="GO:0005524">
    <property type="term" value="F:ATP binding"/>
    <property type="evidence" value="ECO:0007669"/>
    <property type="project" value="UniProtKB-KW"/>
</dbReference>
<feature type="domain" description="Histidine kinase" evidence="13">
    <location>
        <begin position="496"/>
        <end position="713"/>
    </location>
</feature>
<dbReference type="CDD" id="cd00130">
    <property type="entry name" value="PAS"/>
    <property type="match status" value="1"/>
</dbReference>
<dbReference type="InterPro" id="IPR036097">
    <property type="entry name" value="HisK_dim/P_sf"/>
</dbReference>
<dbReference type="Gene3D" id="3.30.450.20">
    <property type="entry name" value="PAS domain"/>
    <property type="match status" value="1"/>
</dbReference>
<dbReference type="InterPro" id="IPR001610">
    <property type="entry name" value="PAC"/>
</dbReference>
<dbReference type="GO" id="GO:0006355">
    <property type="term" value="P:regulation of DNA-templated transcription"/>
    <property type="evidence" value="ECO:0007669"/>
    <property type="project" value="InterPro"/>
</dbReference>
<evidence type="ECO:0000313" key="17">
    <source>
        <dbReference type="EMBL" id="HEC73839.1"/>
    </source>
</evidence>
<evidence type="ECO:0000256" key="10">
    <source>
        <dbReference type="ARBA" id="ARBA00023136"/>
    </source>
</evidence>
<keyword evidence="12" id="KW-0812">Transmembrane</keyword>
<feature type="transmembrane region" description="Helical" evidence="12">
    <location>
        <begin position="320"/>
        <end position="342"/>
    </location>
</feature>
<dbReference type="InterPro" id="IPR001789">
    <property type="entry name" value="Sig_transdc_resp-reg_receiver"/>
</dbReference>
<feature type="domain" description="PAS" evidence="15">
    <location>
        <begin position="352"/>
        <end position="422"/>
    </location>
</feature>
<feature type="domain" description="Response regulatory" evidence="14">
    <location>
        <begin position="739"/>
        <end position="856"/>
    </location>
</feature>
<dbReference type="EMBL" id="DRHY01000123">
    <property type="protein sequence ID" value="HEC73839.1"/>
    <property type="molecule type" value="Genomic_DNA"/>
</dbReference>
<dbReference type="InterPro" id="IPR003594">
    <property type="entry name" value="HATPase_dom"/>
</dbReference>
<dbReference type="Gene3D" id="3.30.565.10">
    <property type="entry name" value="Histidine kinase-like ATPase, C-terminal domain"/>
    <property type="match status" value="1"/>
</dbReference>
<evidence type="ECO:0000256" key="1">
    <source>
        <dbReference type="ARBA" id="ARBA00000085"/>
    </source>
</evidence>
<evidence type="ECO:0000256" key="12">
    <source>
        <dbReference type="SAM" id="Phobius"/>
    </source>
</evidence>
<dbReference type="InterPro" id="IPR011006">
    <property type="entry name" value="CheY-like_superfamily"/>
</dbReference>
<evidence type="ECO:0000256" key="2">
    <source>
        <dbReference type="ARBA" id="ARBA00004370"/>
    </source>
</evidence>
<dbReference type="Pfam" id="PF00072">
    <property type="entry name" value="Response_reg"/>
    <property type="match status" value="1"/>
</dbReference>
<keyword evidence="4 11" id="KW-0597">Phosphoprotein</keyword>
<dbReference type="SMART" id="SM00388">
    <property type="entry name" value="HisKA"/>
    <property type="match status" value="1"/>
</dbReference>
<dbReference type="SMART" id="SM00387">
    <property type="entry name" value="HATPase_c"/>
    <property type="match status" value="1"/>
</dbReference>
<dbReference type="InterPro" id="IPR004358">
    <property type="entry name" value="Sig_transdc_His_kin-like_C"/>
</dbReference>
<evidence type="ECO:0000256" key="6">
    <source>
        <dbReference type="ARBA" id="ARBA00022741"/>
    </source>
</evidence>
<dbReference type="SMART" id="SM00448">
    <property type="entry name" value="REC"/>
    <property type="match status" value="1"/>
</dbReference>
<dbReference type="InterPro" id="IPR035965">
    <property type="entry name" value="PAS-like_dom_sf"/>
</dbReference>
<keyword evidence="5" id="KW-0808">Transferase</keyword>
<dbReference type="EC" id="2.7.13.3" evidence="3"/>
<feature type="modified residue" description="4-aspartylphosphate" evidence="11">
    <location>
        <position position="789"/>
    </location>
</feature>
<dbReference type="SMART" id="SM00086">
    <property type="entry name" value="PAC"/>
    <property type="match status" value="1"/>
</dbReference>
<sequence length="865" mass="97890">MLIAITIAGLTASYLITLIRDDVATRLNTALTTSINNVKLSLTNHERNTVYWADNATITQMAYISSKSNKTQLLDDLYRLLDTNLQSIVTKEAYRDYKLFNASGQLLMTGEEGFNQFSPDLNLPQSVINKLETQRVSTMLPFKSPQAWPDDDGERRFQLPTMLIVATISDWFGKTIGYFAFEMDPAIIYTPAFHQNQVGKTGQAYAIDDNGVLLTESKFIAPIYNSGILKTTIPHAELNLIIHDPGENLRLSASDIDIEHQPLTLMAKSLTQHQSGINLNGYRDYRGVNVIGSWHWDEQLGMGIVTETEVSEVYELYRSLLVSVIVSIIIIILVTLVSIYFYRRSTQQQIASLQHRDAIINQTDDGFVTINKKGIITMVNPALCRLFLYDEAELIDQSVSILVDIDQRALHDEFLHHSTEHEAKIIHRTRSLTAVRKDGSHIPIELNVTPMTFGKHTFYIGVIRDISERFLYQQQLIEAKKQAEHGNHAKSDFLAKMSHELRTPLNAVIGFSQILKLDTLTDTQHESVRMIEDAGNHLLTLINDVLDLSRIESGHLSVSIENVEIQPLIEHILPLVTTQLKPLNLTLDVSYPDRCETLMVQADFLRLKQVLLNLLSNAIKYNRPYGHIHILISKTDERVKIAIKDTGMGIEKSLQSRLFSPFDRLDKETSGIQGTGIGLSISHELIKMMNGRFGLDSQPEVGSTFWLELDRSAQDTVSQAQSYDELSGDDQPQQRRKISVLCIEDNPTNLRLMKQFFEHQTRFELQTAENAELGLEIAYQYEPDIVLMDINLPGMDGYEAIKKMKQSAVTRNIKLIAISANAMPTDIEKGIAAGFDRYLTKPVNFQYLLEAIYQLLNEDINNDIH</sequence>
<dbReference type="PROSITE" id="PS50110">
    <property type="entry name" value="RESPONSE_REGULATORY"/>
    <property type="match status" value="1"/>
</dbReference>
<evidence type="ECO:0000256" key="5">
    <source>
        <dbReference type="ARBA" id="ARBA00022679"/>
    </source>
</evidence>
<dbReference type="CDD" id="cd00082">
    <property type="entry name" value="HisKA"/>
    <property type="match status" value="1"/>
</dbReference>
<feature type="domain" description="PAC" evidence="16">
    <location>
        <begin position="428"/>
        <end position="478"/>
    </location>
</feature>
<dbReference type="Gene3D" id="3.40.50.2300">
    <property type="match status" value="1"/>
</dbReference>
<dbReference type="PROSITE" id="PS50113">
    <property type="entry name" value="PAC"/>
    <property type="match status" value="1"/>
</dbReference>
<evidence type="ECO:0000259" key="14">
    <source>
        <dbReference type="PROSITE" id="PS50110"/>
    </source>
</evidence>
<keyword evidence="6" id="KW-0547">Nucleotide-binding</keyword>
<evidence type="ECO:0000259" key="15">
    <source>
        <dbReference type="PROSITE" id="PS50112"/>
    </source>
</evidence>
<evidence type="ECO:0000259" key="13">
    <source>
        <dbReference type="PROSITE" id="PS50109"/>
    </source>
</evidence>
<accession>A0A7C1VWT8</accession>
<evidence type="ECO:0000256" key="4">
    <source>
        <dbReference type="ARBA" id="ARBA00022553"/>
    </source>
</evidence>
<gene>
    <name evidence="17" type="ORF">ENI26_05625</name>
</gene>
<evidence type="ECO:0000256" key="11">
    <source>
        <dbReference type="PROSITE-ProRule" id="PRU00169"/>
    </source>
</evidence>
<evidence type="ECO:0000256" key="3">
    <source>
        <dbReference type="ARBA" id="ARBA00012438"/>
    </source>
</evidence>
<dbReference type="GO" id="GO:0000155">
    <property type="term" value="F:phosphorelay sensor kinase activity"/>
    <property type="evidence" value="ECO:0007669"/>
    <property type="project" value="InterPro"/>
</dbReference>
<keyword evidence="12" id="KW-1133">Transmembrane helix</keyword>
<comment type="subcellular location">
    <subcellularLocation>
        <location evidence="2">Membrane</location>
    </subcellularLocation>
</comment>
<dbReference type="PROSITE" id="PS50109">
    <property type="entry name" value="HIS_KIN"/>
    <property type="match status" value="1"/>
</dbReference>
<evidence type="ECO:0000256" key="7">
    <source>
        <dbReference type="ARBA" id="ARBA00022777"/>
    </source>
</evidence>
<dbReference type="Gene3D" id="1.10.287.130">
    <property type="match status" value="1"/>
</dbReference>
<dbReference type="FunFam" id="1.10.287.130:FF:000038">
    <property type="entry name" value="Sensory transduction histidine kinase"/>
    <property type="match status" value="1"/>
</dbReference>
<evidence type="ECO:0000256" key="9">
    <source>
        <dbReference type="ARBA" id="ARBA00023012"/>
    </source>
</evidence>
<organism evidence="17">
    <name type="scientific">Methylophaga aminisulfidivorans</name>
    <dbReference type="NCBI Taxonomy" id="230105"/>
    <lineage>
        <taxon>Bacteria</taxon>
        <taxon>Pseudomonadati</taxon>
        <taxon>Pseudomonadota</taxon>
        <taxon>Gammaproteobacteria</taxon>
        <taxon>Thiotrichales</taxon>
        <taxon>Piscirickettsiaceae</taxon>
        <taxon>Methylophaga</taxon>
    </lineage>
</organism>
<dbReference type="SMART" id="SM00091">
    <property type="entry name" value="PAS"/>
    <property type="match status" value="1"/>
</dbReference>
<dbReference type="SUPFAM" id="SSF47384">
    <property type="entry name" value="Homodimeric domain of signal transducing histidine kinase"/>
    <property type="match status" value="1"/>
</dbReference>
<dbReference type="Pfam" id="PF02518">
    <property type="entry name" value="HATPase_c"/>
    <property type="match status" value="1"/>
</dbReference>
<dbReference type="SUPFAM" id="SSF55874">
    <property type="entry name" value="ATPase domain of HSP90 chaperone/DNA topoisomerase II/histidine kinase"/>
    <property type="match status" value="1"/>
</dbReference>
<name>A0A7C1VWT8_9GAMM</name>
<dbReference type="SUPFAM" id="SSF52172">
    <property type="entry name" value="CheY-like"/>
    <property type="match status" value="1"/>
</dbReference>
<dbReference type="PANTHER" id="PTHR43047">
    <property type="entry name" value="TWO-COMPONENT HISTIDINE PROTEIN KINASE"/>
    <property type="match status" value="1"/>
</dbReference>
<dbReference type="GO" id="GO:0016020">
    <property type="term" value="C:membrane"/>
    <property type="evidence" value="ECO:0007669"/>
    <property type="project" value="UniProtKB-SubCell"/>
</dbReference>
<protein>
    <recommendedName>
        <fullName evidence="3">histidine kinase</fullName>
        <ecNumber evidence="3">2.7.13.3</ecNumber>
    </recommendedName>
</protein>
<dbReference type="Pfam" id="PF00512">
    <property type="entry name" value="HisKA"/>
    <property type="match status" value="1"/>
</dbReference>
<dbReference type="Proteomes" id="UP000886384">
    <property type="component" value="Unassembled WGS sequence"/>
</dbReference>
<evidence type="ECO:0000256" key="8">
    <source>
        <dbReference type="ARBA" id="ARBA00022840"/>
    </source>
</evidence>
<keyword evidence="9" id="KW-0902">Two-component regulatory system</keyword>
<keyword evidence="7 17" id="KW-0418">Kinase</keyword>
<dbReference type="NCBIfam" id="TIGR00229">
    <property type="entry name" value="sensory_box"/>
    <property type="match status" value="1"/>
</dbReference>
<reference evidence="17" key="1">
    <citation type="journal article" date="2020" name="mSystems">
        <title>Genome- and Community-Level Interaction Insights into Carbon Utilization and Element Cycling Functions of Hydrothermarchaeota in Hydrothermal Sediment.</title>
        <authorList>
            <person name="Zhou Z."/>
            <person name="Liu Y."/>
            <person name="Xu W."/>
            <person name="Pan J."/>
            <person name="Luo Z.H."/>
            <person name="Li M."/>
        </authorList>
    </citation>
    <scope>NUCLEOTIDE SEQUENCE [LARGE SCALE GENOMIC DNA]</scope>
    <source>
        <strain evidence="17">HyVt-380</strain>
    </source>
</reference>